<dbReference type="InterPro" id="IPR002491">
    <property type="entry name" value="ABC_transptr_periplasmic_BD"/>
</dbReference>
<protein>
    <submittedName>
        <fullName evidence="9">Fe(3+) dicitrate ABC transporter substrate-binding protein</fullName>
    </submittedName>
</protein>
<evidence type="ECO:0000256" key="3">
    <source>
        <dbReference type="ARBA" id="ARBA00022448"/>
    </source>
</evidence>
<name>A0AAW7YRN2_9STAP</name>
<dbReference type="PANTHER" id="PTHR30532:SF29">
    <property type="entry name" value="FE(3+) DICITRATE-BINDING PERIPLASMIC PROTEIN"/>
    <property type="match status" value="1"/>
</dbReference>
<evidence type="ECO:0000256" key="6">
    <source>
        <dbReference type="ARBA" id="ARBA00023288"/>
    </source>
</evidence>
<comment type="similarity">
    <text evidence="2">Belongs to the bacterial solute-binding protein 8 family.</text>
</comment>
<dbReference type="GO" id="GO:0030288">
    <property type="term" value="C:outer membrane-bounded periplasmic space"/>
    <property type="evidence" value="ECO:0007669"/>
    <property type="project" value="TreeGrafter"/>
</dbReference>
<evidence type="ECO:0000256" key="5">
    <source>
        <dbReference type="ARBA" id="ARBA00023139"/>
    </source>
</evidence>
<reference evidence="9" key="1">
    <citation type="submission" date="2023-07" db="EMBL/GenBank/DDBJ databases">
        <title>Genome content predicts the carbon catabolic preferences of heterotrophic bacteria.</title>
        <authorList>
            <person name="Gralka M."/>
        </authorList>
    </citation>
    <scope>NUCLEOTIDE SEQUENCE</scope>
    <source>
        <strain evidence="9">E2R20</strain>
    </source>
</reference>
<evidence type="ECO:0000313" key="9">
    <source>
        <dbReference type="EMBL" id="MDO6574402.1"/>
    </source>
</evidence>
<dbReference type="RefSeq" id="WP_046467175.1">
    <property type="nucleotide sequence ID" value="NZ_JAUOQO010000007.1"/>
</dbReference>
<dbReference type="FunFam" id="3.40.50.1980:FF:000003">
    <property type="entry name" value="Iron ABC transporter substrate-binding protein"/>
    <property type="match status" value="1"/>
</dbReference>
<dbReference type="EMBL" id="JAUOQO010000007">
    <property type="protein sequence ID" value="MDO6574402.1"/>
    <property type="molecule type" value="Genomic_DNA"/>
</dbReference>
<evidence type="ECO:0000256" key="2">
    <source>
        <dbReference type="ARBA" id="ARBA00008814"/>
    </source>
</evidence>
<keyword evidence="6" id="KW-0449">Lipoprotein</keyword>
<feature type="compositionally biased region" description="Basic and acidic residues" evidence="7">
    <location>
        <begin position="34"/>
        <end position="47"/>
    </location>
</feature>
<organism evidence="9 10">
    <name type="scientific">Staphylococcus pasteuri_A</name>
    <dbReference type="NCBI Taxonomy" id="3062664"/>
    <lineage>
        <taxon>Bacteria</taxon>
        <taxon>Bacillati</taxon>
        <taxon>Bacillota</taxon>
        <taxon>Bacilli</taxon>
        <taxon>Bacillales</taxon>
        <taxon>Staphylococcaceae</taxon>
        <taxon>Staphylococcus</taxon>
    </lineage>
</organism>
<evidence type="ECO:0000256" key="1">
    <source>
        <dbReference type="ARBA" id="ARBA00004193"/>
    </source>
</evidence>
<keyword evidence="10" id="KW-1185">Reference proteome</keyword>
<feature type="region of interest" description="Disordered" evidence="7">
    <location>
        <begin position="27"/>
        <end position="49"/>
    </location>
</feature>
<keyword evidence="5" id="KW-0564">Palmitate</keyword>
<dbReference type="SUPFAM" id="SSF53807">
    <property type="entry name" value="Helical backbone' metal receptor"/>
    <property type="match status" value="1"/>
</dbReference>
<dbReference type="PROSITE" id="PS51257">
    <property type="entry name" value="PROKAR_LIPOPROTEIN"/>
    <property type="match status" value="1"/>
</dbReference>
<evidence type="ECO:0000256" key="4">
    <source>
        <dbReference type="ARBA" id="ARBA00022729"/>
    </source>
</evidence>
<dbReference type="NCBIfam" id="NF008501">
    <property type="entry name" value="PRK11411.1"/>
    <property type="match status" value="1"/>
</dbReference>
<evidence type="ECO:0000259" key="8">
    <source>
        <dbReference type="PROSITE" id="PS50983"/>
    </source>
</evidence>
<dbReference type="Proteomes" id="UP001170310">
    <property type="component" value="Unassembled WGS sequence"/>
</dbReference>
<keyword evidence="3" id="KW-0813">Transport</keyword>
<dbReference type="Pfam" id="PF01497">
    <property type="entry name" value="Peripla_BP_2"/>
    <property type="match status" value="1"/>
</dbReference>
<sequence>MKGIKIFSIIGILFALILVTACGNNDSSNSSSSKEPKDGVKIKHAEGTTKVPKHPKRVVVLEYSFVDALAALNVKPVGIADDNKKERIIKPLRDKIGNYTSVGTRKQPNLEKISKLKPDLIIADSNRHKGIYKDLSKIAPTIELKSFDGDYDDNIDAFKTIAKALGKEKQGDKRLEEHDKKIAKYKKEIKFNKDEKVLPAVAAKSSFLGHPSESYVGQFLKELGFKEALTPKVTKGLSKYLKGPYLEMSSETLLDVNPGRMFVMTDKASPDEPTFKKMQKDPVWKKLDAVKHDRVSVVDRDLWARARGLISSEEMAKELVEISKKYQNKEDK</sequence>
<dbReference type="PROSITE" id="PS50983">
    <property type="entry name" value="FE_B12_PBP"/>
    <property type="match status" value="1"/>
</dbReference>
<comment type="subcellular location">
    <subcellularLocation>
        <location evidence="1">Cell membrane</location>
        <topology evidence="1">Lipid-anchor</topology>
    </subcellularLocation>
</comment>
<evidence type="ECO:0000256" key="7">
    <source>
        <dbReference type="SAM" id="MobiDB-lite"/>
    </source>
</evidence>
<proteinExistence type="inferred from homology"/>
<dbReference type="GO" id="GO:0005886">
    <property type="term" value="C:plasma membrane"/>
    <property type="evidence" value="ECO:0007669"/>
    <property type="project" value="UniProtKB-SubCell"/>
</dbReference>
<gene>
    <name evidence="9" type="ORF">Q4528_09530</name>
</gene>
<comment type="caution">
    <text evidence="9">The sequence shown here is derived from an EMBL/GenBank/DDBJ whole genome shotgun (WGS) entry which is preliminary data.</text>
</comment>
<dbReference type="Gene3D" id="3.40.50.1980">
    <property type="entry name" value="Nitrogenase molybdenum iron protein domain"/>
    <property type="match status" value="2"/>
</dbReference>
<evidence type="ECO:0000313" key="10">
    <source>
        <dbReference type="Proteomes" id="UP001170310"/>
    </source>
</evidence>
<dbReference type="PANTHER" id="PTHR30532">
    <property type="entry name" value="IRON III DICITRATE-BINDING PERIPLASMIC PROTEIN"/>
    <property type="match status" value="1"/>
</dbReference>
<dbReference type="InterPro" id="IPR051313">
    <property type="entry name" value="Bact_iron-sidero_bind"/>
</dbReference>
<keyword evidence="4" id="KW-0732">Signal</keyword>
<feature type="domain" description="Fe/B12 periplasmic-binding" evidence="8">
    <location>
        <begin position="57"/>
        <end position="327"/>
    </location>
</feature>
<dbReference type="AlphaFoldDB" id="A0AAW7YRN2"/>
<dbReference type="GO" id="GO:1901678">
    <property type="term" value="P:iron coordination entity transport"/>
    <property type="evidence" value="ECO:0007669"/>
    <property type="project" value="UniProtKB-ARBA"/>
</dbReference>
<dbReference type="CDD" id="cd01146">
    <property type="entry name" value="FhuD"/>
    <property type="match status" value="1"/>
</dbReference>
<accession>A0AAW7YRN2</accession>